<dbReference type="EMBL" id="JAEUBF010000039">
    <property type="protein sequence ID" value="KAH3680799.1"/>
    <property type="molecule type" value="Genomic_DNA"/>
</dbReference>
<gene>
    <name evidence="1" type="ORF">WICMUC_000150</name>
</gene>
<proteinExistence type="predicted"/>
<evidence type="ECO:0000313" key="2">
    <source>
        <dbReference type="Proteomes" id="UP000769528"/>
    </source>
</evidence>
<organism evidence="1 2">
    <name type="scientific">Wickerhamomyces mucosus</name>
    <dbReference type="NCBI Taxonomy" id="1378264"/>
    <lineage>
        <taxon>Eukaryota</taxon>
        <taxon>Fungi</taxon>
        <taxon>Dikarya</taxon>
        <taxon>Ascomycota</taxon>
        <taxon>Saccharomycotina</taxon>
        <taxon>Saccharomycetes</taxon>
        <taxon>Phaffomycetales</taxon>
        <taxon>Wickerhamomycetaceae</taxon>
        <taxon>Wickerhamomyces</taxon>
    </lineage>
</organism>
<protein>
    <submittedName>
        <fullName evidence="1">Uncharacterized protein</fullName>
    </submittedName>
</protein>
<dbReference type="Proteomes" id="UP000769528">
    <property type="component" value="Unassembled WGS sequence"/>
</dbReference>
<reference evidence="1" key="1">
    <citation type="journal article" date="2021" name="Open Biol.">
        <title>Shared evolutionary footprints suggest mitochondrial oxidative damage underlies multiple complex I losses in fungi.</title>
        <authorList>
            <person name="Schikora-Tamarit M.A."/>
            <person name="Marcet-Houben M."/>
            <person name="Nosek J."/>
            <person name="Gabaldon T."/>
        </authorList>
    </citation>
    <scope>NUCLEOTIDE SEQUENCE</scope>
    <source>
        <strain evidence="1">CBS6341</strain>
    </source>
</reference>
<dbReference type="AlphaFoldDB" id="A0A9P8Q0X3"/>
<evidence type="ECO:0000313" key="1">
    <source>
        <dbReference type="EMBL" id="KAH3680799.1"/>
    </source>
</evidence>
<accession>A0A9P8Q0X3</accession>
<reference evidence="1" key="2">
    <citation type="submission" date="2021-01" db="EMBL/GenBank/DDBJ databases">
        <authorList>
            <person name="Schikora-Tamarit M.A."/>
        </authorList>
    </citation>
    <scope>NUCLEOTIDE SEQUENCE</scope>
    <source>
        <strain evidence="1">CBS6341</strain>
    </source>
</reference>
<comment type="caution">
    <text evidence="1">The sequence shown here is derived from an EMBL/GenBank/DDBJ whole genome shotgun (WGS) entry which is preliminary data.</text>
</comment>
<name>A0A9P8Q0X3_9ASCO</name>
<sequence>MLVLTSFVVGAGVDLATDALALEAEEEFESVVSNSSSVVEWYLEKAIAVVGTGMNLYEIKITIIIVESIINNVHVIIKITPIIVIVELILLRLIQLLLLLLNHLLWCQLCIDSLLSSLNQLLRS</sequence>
<keyword evidence="2" id="KW-1185">Reference proteome</keyword>